<evidence type="ECO:0000256" key="1">
    <source>
        <dbReference type="SAM" id="MobiDB-lite"/>
    </source>
</evidence>
<protein>
    <submittedName>
        <fullName evidence="2">Uncharacterized protein</fullName>
    </submittedName>
</protein>
<reference evidence="3" key="2">
    <citation type="journal article" date="2011" name="Proc. Natl. Acad. Sci. U.S.A.">
        <title>Obligate biotrophy features unraveled by the genomic analysis of rust fungi.</title>
        <authorList>
            <person name="Duplessis S."/>
            <person name="Cuomo C.A."/>
            <person name="Lin Y.-C."/>
            <person name="Aerts A."/>
            <person name="Tisserant E."/>
            <person name="Veneault-Fourrey C."/>
            <person name="Joly D.L."/>
            <person name="Hacquard S."/>
            <person name="Amselem J."/>
            <person name="Cantarel B.L."/>
            <person name="Chiu R."/>
            <person name="Coutinho P.M."/>
            <person name="Feau N."/>
            <person name="Field M."/>
            <person name="Frey P."/>
            <person name="Gelhaye E."/>
            <person name="Goldberg J."/>
            <person name="Grabherr M.G."/>
            <person name="Kodira C.D."/>
            <person name="Kohler A."/>
            <person name="Kuees U."/>
            <person name="Lindquist E.A."/>
            <person name="Lucas S.M."/>
            <person name="Mago R."/>
            <person name="Mauceli E."/>
            <person name="Morin E."/>
            <person name="Murat C."/>
            <person name="Pangilinan J.L."/>
            <person name="Park R."/>
            <person name="Pearson M."/>
            <person name="Quesneville H."/>
            <person name="Rouhier N."/>
            <person name="Sakthikumar S."/>
            <person name="Salamov A.A."/>
            <person name="Schmutz J."/>
            <person name="Selles B."/>
            <person name="Shapiro H."/>
            <person name="Tanguay P."/>
            <person name="Tuskan G.A."/>
            <person name="Henrissat B."/>
            <person name="Van de Peer Y."/>
            <person name="Rouze P."/>
            <person name="Ellis J.G."/>
            <person name="Dodds P.N."/>
            <person name="Schein J.E."/>
            <person name="Zhong S."/>
            <person name="Hamelin R.C."/>
            <person name="Grigoriev I.V."/>
            <person name="Szabo L.J."/>
            <person name="Martin F."/>
        </authorList>
    </citation>
    <scope>NUCLEOTIDE SEQUENCE [LARGE SCALE GENOMIC DNA]</scope>
    <source>
        <strain evidence="3">CRL 75-36-700-3 / race SCCL</strain>
    </source>
</reference>
<dbReference type="GeneID" id="10543985"/>
<gene>
    <name evidence="2" type="ORF">PGTG_11790</name>
</gene>
<keyword evidence="3" id="KW-1185">Reference proteome</keyword>
<dbReference type="InParanoid" id="E3KMA9"/>
<dbReference type="RefSeq" id="XP_003329853.1">
    <property type="nucleotide sequence ID" value="XM_003329805.1"/>
</dbReference>
<dbReference type="EMBL" id="DS178295">
    <property type="protein sequence ID" value="EFP85434.1"/>
    <property type="molecule type" value="Genomic_DNA"/>
</dbReference>
<accession>E3KMA9</accession>
<feature type="compositionally biased region" description="Pro residues" evidence="1">
    <location>
        <begin position="91"/>
        <end position="106"/>
    </location>
</feature>
<organism evidence="2 3">
    <name type="scientific">Puccinia graminis f. sp. tritici (strain CRL 75-36-700-3 / race SCCL)</name>
    <name type="common">Black stem rust fungus</name>
    <dbReference type="NCBI Taxonomy" id="418459"/>
    <lineage>
        <taxon>Eukaryota</taxon>
        <taxon>Fungi</taxon>
        <taxon>Dikarya</taxon>
        <taxon>Basidiomycota</taxon>
        <taxon>Pucciniomycotina</taxon>
        <taxon>Pucciniomycetes</taxon>
        <taxon>Pucciniales</taxon>
        <taxon>Pucciniaceae</taxon>
        <taxon>Puccinia</taxon>
    </lineage>
</organism>
<dbReference type="VEuPathDB" id="FungiDB:PGTG_11790"/>
<name>E3KMA9_PUCGT</name>
<dbReference type="HOGENOM" id="CLU_1511323_0_0_1"/>
<reference key="1">
    <citation type="submission" date="2007-01" db="EMBL/GenBank/DDBJ databases">
        <title>The Genome Sequence of Puccinia graminis f. sp. tritici Strain CRL 75-36-700-3.</title>
        <authorList>
            <consortium name="The Broad Institute Genome Sequencing Platform"/>
            <person name="Birren B."/>
            <person name="Lander E."/>
            <person name="Galagan J."/>
            <person name="Nusbaum C."/>
            <person name="Devon K."/>
            <person name="Cuomo C."/>
            <person name="Jaffe D."/>
            <person name="Butler J."/>
            <person name="Alvarez P."/>
            <person name="Gnerre S."/>
            <person name="Grabherr M."/>
            <person name="Mauceli E."/>
            <person name="Brockman W."/>
            <person name="Young S."/>
            <person name="LaButti K."/>
            <person name="Sykes S."/>
            <person name="DeCaprio D."/>
            <person name="Crawford M."/>
            <person name="Koehrsen M."/>
            <person name="Engels R."/>
            <person name="Montgomery P."/>
            <person name="Pearson M."/>
            <person name="Howarth C."/>
            <person name="Larson L."/>
            <person name="White J."/>
            <person name="Zeng Q."/>
            <person name="Kodira C."/>
            <person name="Yandava C."/>
            <person name="Alvarado L."/>
            <person name="O'Leary S."/>
            <person name="Szabo L."/>
            <person name="Dean R."/>
            <person name="Schein J."/>
        </authorList>
    </citation>
    <scope>NUCLEOTIDE SEQUENCE</scope>
    <source>
        <strain>CRL 75-36-700-3</strain>
    </source>
</reference>
<feature type="region of interest" description="Disordered" evidence="1">
    <location>
        <begin position="67"/>
        <end position="178"/>
    </location>
</feature>
<evidence type="ECO:0000313" key="3">
    <source>
        <dbReference type="Proteomes" id="UP000008783"/>
    </source>
</evidence>
<dbReference type="Proteomes" id="UP000008783">
    <property type="component" value="Unassembled WGS sequence"/>
</dbReference>
<proteinExistence type="predicted"/>
<sequence length="178" mass="20233">MTKEYAMRYANNEKEKVYINSSLLQIGLFPSNHRIPVWKSKPEILKNLSTAGREHLGPYQILSTTWSHWSTPEPSPEPPHLNKTQNQPKLPTTPPKPPQRCLPAPQPLKLRTLSTQSPSKPLKASPQPIKRIPQPLKRIPQTLKRNLKPIKTSPQPIREPQPLQTASSEDPQAHQEEP</sequence>
<evidence type="ECO:0000313" key="2">
    <source>
        <dbReference type="EMBL" id="EFP85434.1"/>
    </source>
</evidence>
<dbReference type="KEGG" id="pgr:PGTG_11790"/>
<dbReference type="AlphaFoldDB" id="E3KMA9"/>